<name>A0A501X861_9BACT</name>
<dbReference type="RefSeq" id="WP_140781559.1">
    <property type="nucleotide sequence ID" value="NZ_VFSS01000014.1"/>
</dbReference>
<evidence type="ECO:0000256" key="1">
    <source>
        <dbReference type="SAM" id="Phobius"/>
    </source>
</evidence>
<keyword evidence="1" id="KW-0472">Membrane</keyword>
<feature type="transmembrane region" description="Helical" evidence="1">
    <location>
        <begin position="24"/>
        <end position="42"/>
    </location>
</feature>
<reference evidence="2 3" key="1">
    <citation type="submission" date="2019-06" db="EMBL/GenBank/DDBJ databases">
        <title>Mycoplasma falconis type strain whole genome sequence.</title>
        <authorList>
            <person name="Spergser J."/>
        </authorList>
    </citation>
    <scope>NUCLEOTIDE SEQUENCE [LARGE SCALE GENOMIC DNA]</scope>
    <source>
        <strain evidence="2 3">ATCC 51372</strain>
    </source>
</reference>
<dbReference type="AlphaFoldDB" id="A0A501X861"/>
<sequence>MAKTKKACKWDTKGKKLYRIARSLNYWFLVFLTGLIGVLWWWSLNKDNQPIKPISYVIIAIVALNVLSLVLVNIYGAIYAKSINNKKLMIYYILGSLPFLNIIWIWCSICAMMLVRDTKDIKKENNIKVENTKLNN</sequence>
<proteinExistence type="predicted"/>
<organism evidence="2 3">
    <name type="scientific">[Mycoplasma] falconis</name>
    <dbReference type="NCBI Taxonomy" id="92403"/>
    <lineage>
        <taxon>Bacteria</taxon>
        <taxon>Bacillati</taxon>
        <taxon>Mycoplasmatota</taxon>
        <taxon>Mycoplasmoidales</taxon>
        <taxon>Metamycoplasmataceae</taxon>
        <taxon>Metamycoplasma</taxon>
    </lineage>
</organism>
<dbReference type="EMBL" id="VFSS01000014">
    <property type="protein sequence ID" value="TPE56573.1"/>
    <property type="molecule type" value="Genomic_DNA"/>
</dbReference>
<keyword evidence="3" id="KW-1185">Reference proteome</keyword>
<feature type="transmembrane region" description="Helical" evidence="1">
    <location>
        <begin position="90"/>
        <end position="115"/>
    </location>
</feature>
<comment type="caution">
    <text evidence="2">The sequence shown here is derived from an EMBL/GenBank/DDBJ whole genome shotgun (WGS) entry which is preliminary data.</text>
</comment>
<keyword evidence="1" id="KW-0812">Transmembrane</keyword>
<feature type="transmembrane region" description="Helical" evidence="1">
    <location>
        <begin position="54"/>
        <end position="78"/>
    </location>
</feature>
<keyword evidence="1" id="KW-1133">Transmembrane helix</keyword>
<gene>
    <name evidence="2" type="ORF">FJO69_02865</name>
</gene>
<evidence type="ECO:0000313" key="3">
    <source>
        <dbReference type="Proteomes" id="UP000319776"/>
    </source>
</evidence>
<dbReference type="Proteomes" id="UP000319776">
    <property type="component" value="Unassembled WGS sequence"/>
</dbReference>
<protein>
    <submittedName>
        <fullName evidence="2">Uncharacterized protein</fullName>
    </submittedName>
</protein>
<evidence type="ECO:0000313" key="2">
    <source>
        <dbReference type="EMBL" id="TPE56573.1"/>
    </source>
</evidence>
<accession>A0A501X861</accession>